<evidence type="ECO:0000259" key="1">
    <source>
        <dbReference type="Pfam" id="PF07157"/>
    </source>
</evidence>
<dbReference type="RefSeq" id="WP_053549847.1">
    <property type="nucleotide sequence ID" value="NZ_CP010802.1"/>
</dbReference>
<dbReference type="Pfam" id="PF07157">
    <property type="entry name" value="DNA_circ_N"/>
    <property type="match status" value="1"/>
</dbReference>
<feature type="domain" description="DNA circulation N-terminal" evidence="1">
    <location>
        <begin position="11"/>
        <end position="87"/>
    </location>
</feature>
<evidence type="ECO:0000313" key="3">
    <source>
        <dbReference type="Proteomes" id="UP000057158"/>
    </source>
</evidence>
<dbReference type="EMBL" id="CP010802">
    <property type="protein sequence ID" value="ALC15660.1"/>
    <property type="molecule type" value="Genomic_DNA"/>
</dbReference>
<dbReference type="Proteomes" id="UP000057158">
    <property type="component" value="Chromosome"/>
</dbReference>
<name>A0A0M4D4T8_9BACT</name>
<dbReference type="PATRIC" id="fig|1603606.3.peg.958"/>
<proteinExistence type="predicted"/>
<accession>A0A0M4D4T8</accession>
<dbReference type="OrthoDB" id="378644at2"/>
<gene>
    <name evidence="2" type="ORF">DSOUD_0873</name>
</gene>
<protein>
    <submittedName>
        <fullName evidence="2">Mu-like prophage DNA circulation protein</fullName>
    </submittedName>
</protein>
<dbReference type="InterPro" id="IPR009826">
    <property type="entry name" value="DNA_circ_N"/>
</dbReference>
<sequence>MDRFAATLDEFPLDVETLDDSFEKAVAVYEYPYRDGAGTDDLGQKARSLRLRCYWWEETYQKHFEFLDHLKQRSLFSLTHPKYGLIKGRIRSVSVRHDDRQELAEVDIDFVEDLSSQETPAVYPDVKAGGEESFLFGQSELQDNLRTSASAELGEATAAALFTQSLDPSLGIAEQFPGVSLKTRNWLKAVEAAVSAWDASGSLVANPAGSLVSTTAFAANLPGRVVGSVARAAERYALGLVSLRSSPARFLSAYRAGLPDFSALNDNYATVATIAGTQRLALEAAELYGADEESRDGLRRSEQTPAFDASGRFIAAPAGDQVMTAIDLERSLAEVRTALQEAIDLARGMESLKAAARQLLEHVSQVKLERDRLVTLLLDNPMPLHLLCLHQGLSYRYAARILAINSTIIHPSFVRGEVQVYV</sequence>
<dbReference type="AlphaFoldDB" id="A0A0M4D4T8"/>
<dbReference type="STRING" id="1603606.DSOUD_0873"/>
<dbReference type="KEGG" id="des:DSOUD_0873"/>
<keyword evidence="3" id="KW-1185">Reference proteome</keyword>
<organism evidence="2 3">
    <name type="scientific">Desulfuromonas soudanensis</name>
    <dbReference type="NCBI Taxonomy" id="1603606"/>
    <lineage>
        <taxon>Bacteria</taxon>
        <taxon>Pseudomonadati</taxon>
        <taxon>Thermodesulfobacteriota</taxon>
        <taxon>Desulfuromonadia</taxon>
        <taxon>Desulfuromonadales</taxon>
        <taxon>Desulfuromonadaceae</taxon>
        <taxon>Desulfuromonas</taxon>
    </lineage>
</organism>
<reference evidence="2 3" key="1">
    <citation type="submission" date="2015-07" db="EMBL/GenBank/DDBJ databases">
        <title>Isolation and Genomic Characterization of a Novel Halophilic Metal-Reducing Deltaproteobacterium from the Deep Subsurface.</title>
        <authorList>
            <person name="Badalamenti J.P."/>
            <person name="Summers Z.M."/>
            <person name="Gralnick J.A."/>
            <person name="Bond D.R."/>
        </authorList>
    </citation>
    <scope>NUCLEOTIDE SEQUENCE [LARGE SCALE GENOMIC DNA]</scope>
    <source>
        <strain evidence="2 3">WTL</strain>
    </source>
</reference>
<evidence type="ECO:0000313" key="2">
    <source>
        <dbReference type="EMBL" id="ALC15660.1"/>
    </source>
</evidence>